<keyword evidence="3 9" id="KW-0812">Transmembrane</keyword>
<feature type="transmembrane region" description="Helical" evidence="9">
    <location>
        <begin position="60"/>
        <end position="79"/>
    </location>
</feature>
<feature type="transmembrane region" description="Helical" evidence="9">
    <location>
        <begin position="219"/>
        <end position="240"/>
    </location>
</feature>
<feature type="domain" description="Mechanosensitive ion channel MscS" evidence="10">
    <location>
        <begin position="347"/>
        <end position="417"/>
    </location>
</feature>
<evidence type="ECO:0000259" key="12">
    <source>
        <dbReference type="Pfam" id="PF25237"/>
    </source>
</evidence>
<protein>
    <recommendedName>
        <fullName evidence="15">Mechanosensitive ion channel protein 2, chloroplastic-like</fullName>
    </recommendedName>
</protein>
<feature type="compositionally biased region" description="Basic and acidic residues" evidence="8">
    <location>
        <begin position="651"/>
        <end position="660"/>
    </location>
</feature>
<feature type="region of interest" description="Disordered" evidence="8">
    <location>
        <begin position="757"/>
        <end position="794"/>
    </location>
</feature>
<evidence type="ECO:0000256" key="2">
    <source>
        <dbReference type="ARBA" id="ARBA00008017"/>
    </source>
</evidence>
<feature type="domain" description="Mechanosensitive channel protein 2/3 transmembrane" evidence="12">
    <location>
        <begin position="216"/>
        <end position="345"/>
    </location>
</feature>
<reference evidence="13 14" key="1">
    <citation type="submission" date="2024-03" db="EMBL/GenBank/DDBJ databases">
        <authorList>
            <person name="Gkanogiannis A."/>
            <person name="Becerra Lopez-Lavalle L."/>
        </authorList>
    </citation>
    <scope>NUCLEOTIDE SEQUENCE [LARGE SCALE GENOMIC DNA]</scope>
</reference>
<feature type="compositionally biased region" description="Polar residues" evidence="8">
    <location>
        <begin position="766"/>
        <end position="777"/>
    </location>
</feature>
<evidence type="ECO:0000313" key="13">
    <source>
        <dbReference type="EMBL" id="CAK9322011.1"/>
    </source>
</evidence>
<evidence type="ECO:0000256" key="3">
    <source>
        <dbReference type="ARBA" id="ARBA00022692"/>
    </source>
</evidence>
<proteinExistence type="inferred from homology"/>
<keyword evidence="5" id="KW-0813">Transport</keyword>
<evidence type="ECO:0000256" key="9">
    <source>
        <dbReference type="SAM" id="Phobius"/>
    </source>
</evidence>
<organism evidence="13 14">
    <name type="scientific">Citrullus colocynthis</name>
    <name type="common">colocynth</name>
    <dbReference type="NCBI Taxonomy" id="252529"/>
    <lineage>
        <taxon>Eukaryota</taxon>
        <taxon>Viridiplantae</taxon>
        <taxon>Streptophyta</taxon>
        <taxon>Embryophyta</taxon>
        <taxon>Tracheophyta</taxon>
        <taxon>Spermatophyta</taxon>
        <taxon>Magnoliopsida</taxon>
        <taxon>eudicotyledons</taxon>
        <taxon>Gunneridae</taxon>
        <taxon>Pentapetalae</taxon>
        <taxon>rosids</taxon>
        <taxon>fabids</taxon>
        <taxon>Cucurbitales</taxon>
        <taxon>Cucurbitaceae</taxon>
        <taxon>Benincaseae</taxon>
        <taxon>Citrullus</taxon>
    </lineage>
</organism>
<evidence type="ECO:0000256" key="1">
    <source>
        <dbReference type="ARBA" id="ARBA00004141"/>
    </source>
</evidence>
<dbReference type="Pfam" id="PF24956">
    <property type="entry name" value="Msl2-3_C"/>
    <property type="match status" value="1"/>
</dbReference>
<feature type="compositionally biased region" description="Basic and acidic residues" evidence="8">
    <location>
        <begin position="592"/>
        <end position="616"/>
    </location>
</feature>
<keyword evidence="14" id="KW-1185">Reference proteome</keyword>
<dbReference type="InterPro" id="IPR010920">
    <property type="entry name" value="LSM_dom_sf"/>
</dbReference>
<keyword evidence="6 9" id="KW-0472">Membrane</keyword>
<evidence type="ECO:0000313" key="14">
    <source>
        <dbReference type="Proteomes" id="UP001642487"/>
    </source>
</evidence>
<dbReference type="Gene3D" id="1.10.287.1260">
    <property type="match status" value="1"/>
</dbReference>
<feature type="compositionally biased region" description="Low complexity" evidence="8">
    <location>
        <begin position="639"/>
        <end position="648"/>
    </location>
</feature>
<feature type="transmembrane region" description="Helical" evidence="9">
    <location>
        <begin position="176"/>
        <end position="198"/>
    </location>
</feature>
<dbReference type="Proteomes" id="UP001642487">
    <property type="component" value="Chromosome 5"/>
</dbReference>
<comment type="subcellular location">
    <subcellularLocation>
        <location evidence="1">Membrane</location>
        <topology evidence="1">Multi-pass membrane protein</topology>
    </subcellularLocation>
</comment>
<comment type="similarity">
    <text evidence="2">Belongs to the MscS (TC 1.A.23) family.</text>
</comment>
<feature type="domain" description="Mechanosensitive ion channel protein 2/3 C-terminal" evidence="11">
    <location>
        <begin position="422"/>
        <end position="508"/>
    </location>
</feature>
<feature type="region of interest" description="Disordered" evidence="8">
    <location>
        <begin position="562"/>
        <end position="725"/>
    </location>
</feature>
<dbReference type="InterPro" id="IPR057483">
    <property type="entry name" value="MSL2/3_TM_dom"/>
</dbReference>
<keyword evidence="5" id="KW-0406">Ion transport</keyword>
<keyword evidence="4 9" id="KW-1133">Transmembrane helix</keyword>
<sequence>MERPKELREQRRTFTICFLTPPPSSSSSSSSITQFQINSSCQLSLCCLGVSLFKFHLPSIYLVLAMVLVGSLQLSYHLGPWRNYLHEENLKFTSQSYNIRLLNVASPSSLLFQKNTWSTHLFSMKYRPKYIVPSRCNLLRCQSSLMTNQPLDPPGMKAAIVALTRFCNVLGACPPLAVNLVPAVCIIMFAVWGLGPFLRYTRSLFHNDNNWKKSRTYNIMTLYLQPLLLWTGATLICRALDPVVLPTESSQVVKQRVLNFVRSLSTVLAFAYCLSSMIQQAQKFFSESTESSDTRNMGFQFAWKAVYSAVWVAALSLFMELLGFSTQKWLTAGGLGTVLLTLAGREIFTNFLSSVMIHATRPFVVNEWIQTKIEGYEVSGTVEHVGWWSPTIIRGEDREAVHIPNHKFTMNVVRNLSQKTHWRIKTHLAISHLDVNKINNIVADMRKVLAKNPQVEQQRLHRRVFLENVDPENQALLILISCFVKTSHFEEYLCVKEAIILDLLRVIRHHRARLATPIRTMQKMHSDSDMESVPFSDSIFGHHGATLNRRMLMIEPPYKVYGEDRKQSHSRTSRTTGEQNGKPVARSSGDSKAAKETMRSDRKTEVKTGGDADTKMHPKVSMSTSEDRSSNELKHKPSSRSAASTSTSDMPDAKTTKLDADNSMEDSSPKQSENSLGSNKQNFKPSLPVVSFPEDVKKPGGTTSAAASQPRIEGEQTTVSNPSITKPGVEENIILGVALDGSKRTLPIEDEVPTASGAKDLAACRNGNSANGATTADKNMKRQSPSSPTTSSSE</sequence>
<evidence type="ECO:0000256" key="7">
    <source>
        <dbReference type="ARBA" id="ARBA00023303"/>
    </source>
</evidence>
<feature type="compositionally biased region" description="Polar residues" evidence="8">
    <location>
        <begin position="715"/>
        <end position="724"/>
    </location>
</feature>
<dbReference type="Gene3D" id="2.30.30.60">
    <property type="match status" value="1"/>
</dbReference>
<dbReference type="SUPFAM" id="SSF50182">
    <property type="entry name" value="Sm-like ribonucleoproteins"/>
    <property type="match status" value="1"/>
</dbReference>
<dbReference type="InterPro" id="IPR056876">
    <property type="entry name" value="Msl2-3_C"/>
</dbReference>
<evidence type="ECO:0000256" key="8">
    <source>
        <dbReference type="SAM" id="MobiDB-lite"/>
    </source>
</evidence>
<evidence type="ECO:0000256" key="4">
    <source>
        <dbReference type="ARBA" id="ARBA00022989"/>
    </source>
</evidence>
<keyword evidence="7" id="KW-0407">Ion channel</keyword>
<dbReference type="InterPro" id="IPR045042">
    <property type="entry name" value="YnaI-like"/>
</dbReference>
<dbReference type="InterPro" id="IPR006685">
    <property type="entry name" value="MscS_channel_2nd"/>
</dbReference>
<feature type="compositionally biased region" description="Polar residues" evidence="8">
    <location>
        <begin position="665"/>
        <end position="684"/>
    </location>
</feature>
<evidence type="ECO:0000259" key="11">
    <source>
        <dbReference type="Pfam" id="PF24956"/>
    </source>
</evidence>
<evidence type="ECO:0000256" key="6">
    <source>
        <dbReference type="ARBA" id="ARBA00023136"/>
    </source>
</evidence>
<dbReference type="PANTHER" id="PTHR43634:SF16">
    <property type="entry name" value="MECHANOSENSITIVE ION CHANNEL PROTEIN 2, CHLOROPLASTIC"/>
    <property type="match status" value="1"/>
</dbReference>
<gene>
    <name evidence="13" type="ORF">CITCOLO1_LOCUS14119</name>
</gene>
<accession>A0ABP0YSG2</accession>
<feature type="compositionally biased region" description="Basic and acidic residues" evidence="8">
    <location>
        <begin position="625"/>
        <end position="635"/>
    </location>
</feature>
<feature type="compositionally biased region" description="Low complexity" evidence="8">
    <location>
        <begin position="784"/>
        <end position="794"/>
    </location>
</feature>
<evidence type="ECO:0000256" key="5">
    <source>
        <dbReference type="ARBA" id="ARBA00023065"/>
    </source>
</evidence>
<dbReference type="InterPro" id="IPR023408">
    <property type="entry name" value="MscS_beta-dom_sf"/>
</dbReference>
<name>A0ABP0YSG2_9ROSI</name>
<dbReference type="Pfam" id="PF00924">
    <property type="entry name" value="MS_channel_2nd"/>
    <property type="match status" value="1"/>
</dbReference>
<evidence type="ECO:0008006" key="15">
    <source>
        <dbReference type="Google" id="ProtNLM"/>
    </source>
</evidence>
<dbReference type="PANTHER" id="PTHR43634">
    <property type="entry name" value="OW CONDUCTANCE MECHANOSENSITIVE CHANNEL"/>
    <property type="match status" value="1"/>
</dbReference>
<dbReference type="Pfam" id="PF25237">
    <property type="entry name" value="MSL2_3"/>
    <property type="match status" value="1"/>
</dbReference>
<dbReference type="EMBL" id="OZ021739">
    <property type="protein sequence ID" value="CAK9322011.1"/>
    <property type="molecule type" value="Genomic_DNA"/>
</dbReference>
<evidence type="ECO:0000259" key="10">
    <source>
        <dbReference type="Pfam" id="PF00924"/>
    </source>
</evidence>